<evidence type="ECO:0000313" key="2">
    <source>
        <dbReference type="Proteomes" id="UP000651156"/>
    </source>
</evidence>
<keyword evidence="2" id="KW-1185">Reference proteome</keyword>
<proteinExistence type="predicted"/>
<comment type="caution">
    <text evidence="1">The sequence shown here is derived from an EMBL/GenBank/DDBJ whole genome shotgun (WGS) entry which is preliminary data.</text>
</comment>
<evidence type="ECO:0000313" key="1">
    <source>
        <dbReference type="EMBL" id="MBE9193146.1"/>
    </source>
</evidence>
<protein>
    <submittedName>
        <fullName evidence="1">Uncharacterized protein</fullName>
    </submittedName>
</protein>
<name>A0ABR9UXY5_9CHRO</name>
<organism evidence="1 2">
    <name type="scientific">Gloeocapsopsis crepidinum LEGE 06123</name>
    <dbReference type="NCBI Taxonomy" id="588587"/>
    <lineage>
        <taxon>Bacteria</taxon>
        <taxon>Bacillati</taxon>
        <taxon>Cyanobacteriota</taxon>
        <taxon>Cyanophyceae</taxon>
        <taxon>Oscillatoriophycideae</taxon>
        <taxon>Chroococcales</taxon>
        <taxon>Chroococcaceae</taxon>
        <taxon>Gloeocapsopsis</taxon>
    </lineage>
</organism>
<reference evidence="1 2" key="1">
    <citation type="submission" date="2020-10" db="EMBL/GenBank/DDBJ databases">
        <authorList>
            <person name="Castelo-Branco R."/>
            <person name="Eusebio N."/>
            <person name="Adriana R."/>
            <person name="Vieira A."/>
            <person name="Brugerolle De Fraissinette N."/>
            <person name="Rezende De Castro R."/>
            <person name="Schneider M.P."/>
            <person name="Vasconcelos V."/>
            <person name="Leao P.N."/>
        </authorList>
    </citation>
    <scope>NUCLEOTIDE SEQUENCE [LARGE SCALE GENOMIC DNA]</scope>
    <source>
        <strain evidence="1 2">LEGE 06123</strain>
    </source>
</reference>
<dbReference type="EMBL" id="JADEWN010000079">
    <property type="protein sequence ID" value="MBE9193146.1"/>
    <property type="molecule type" value="Genomic_DNA"/>
</dbReference>
<dbReference type="Proteomes" id="UP000651156">
    <property type="component" value="Unassembled WGS sequence"/>
</dbReference>
<sequence>MTCSVEETRDWYAWNNLMPPQPDDFHVVGEVKVNNTQIVPMLFPKEPQGINPEILMLQLILIQQPGVGLPVITWVQARYDKVLLNSTYKRVEIFCEDEKIADVPVEDIH</sequence>
<gene>
    <name evidence="1" type="ORF">IQ230_22905</name>
</gene>
<accession>A0ABR9UXY5</accession>